<evidence type="ECO:0000256" key="6">
    <source>
        <dbReference type="SAM" id="MobiDB-lite"/>
    </source>
</evidence>
<evidence type="ECO:0000256" key="4">
    <source>
        <dbReference type="ARBA" id="ARBA00022786"/>
    </source>
</evidence>
<feature type="compositionally biased region" description="Polar residues" evidence="6">
    <location>
        <begin position="1"/>
        <end position="10"/>
    </location>
</feature>
<dbReference type="FunFam" id="3.30.2410.10:FF:000011">
    <property type="entry name" value="Putative Ubiquitin-protein ligase E3C"/>
    <property type="match status" value="1"/>
</dbReference>
<keyword evidence="7" id="KW-0812">Transmembrane</keyword>
<keyword evidence="7" id="KW-0472">Membrane</keyword>
<feature type="transmembrane region" description="Helical" evidence="7">
    <location>
        <begin position="130"/>
        <end position="154"/>
    </location>
</feature>
<dbReference type="GO" id="GO:0006511">
    <property type="term" value="P:ubiquitin-dependent protein catabolic process"/>
    <property type="evidence" value="ECO:0007669"/>
    <property type="project" value="TreeGrafter"/>
</dbReference>
<dbReference type="Gene3D" id="3.30.2410.10">
    <property type="entry name" value="Hect, E3 ligase catalytic domain"/>
    <property type="match status" value="1"/>
</dbReference>
<sequence>MAANIRSQTRMFPKRRAKTNPLQHRETSSSPRTFQARNAAYERITNLQHRETSQTPEDSFFDEISFLDKNTFLEDQTVIRTNIFSKHILREDSKRQIAEPSSSARVVSFHTPRIVSFHNVINRIVCTAEFFFHLLILSVLLSGAATLTVIYVLVMTVVHAFVKCDLFPNDVAIAIRAEKPTQKKCSNSSSSPKSVFSSPKSQLLEGAAQTDCRTVIISKSRLFSHPKNFFLSFVDTVGLIVGSSNADGDRRPAMLETCHERVTARRMRRCADGVTILAKRKEKKVLISGSADSLDIDDLRENTNYSGGYNAGHYVIDMFWEVMKSFSTENQKKFLKFVTGCSRGPLLGFKYLEPAFCMQRAGGSVSNEAVDRLPTSATCMNLLKLPPYQSKEQLETKLMYAISAQAGFDLS</sequence>
<comment type="catalytic activity">
    <reaction evidence="1">
        <text>S-ubiquitinyl-[E2 ubiquitin-conjugating enzyme]-L-cysteine + [acceptor protein]-L-lysine = [E2 ubiquitin-conjugating enzyme]-L-cysteine + N(6)-ubiquitinyl-[acceptor protein]-L-lysine.</text>
        <dbReference type="EC" id="2.3.2.26"/>
    </reaction>
</comment>
<feature type="region of interest" description="Disordered" evidence="6">
    <location>
        <begin position="183"/>
        <end position="202"/>
    </location>
</feature>
<dbReference type="GO" id="GO:0000209">
    <property type="term" value="P:protein polyubiquitination"/>
    <property type="evidence" value="ECO:0007669"/>
    <property type="project" value="InterPro"/>
</dbReference>
<dbReference type="PROSITE" id="PS50237">
    <property type="entry name" value="HECT"/>
    <property type="match status" value="1"/>
</dbReference>
<accession>A0A8S9JXB5</accession>
<evidence type="ECO:0000256" key="5">
    <source>
        <dbReference type="PROSITE-ProRule" id="PRU00104"/>
    </source>
</evidence>
<gene>
    <name evidence="9" type="ORF">F2Q70_00037086</name>
</gene>
<comment type="caution">
    <text evidence="9">The sequence shown here is derived from an EMBL/GenBank/DDBJ whole genome shotgun (WGS) entry which is preliminary data.</text>
</comment>
<dbReference type="InterPro" id="IPR035983">
    <property type="entry name" value="Hect_E3_ubiquitin_ligase"/>
</dbReference>
<dbReference type="InterPro" id="IPR000569">
    <property type="entry name" value="HECT_dom"/>
</dbReference>
<keyword evidence="3" id="KW-0808">Transferase</keyword>
<dbReference type="SMART" id="SM00119">
    <property type="entry name" value="HECTc"/>
    <property type="match status" value="1"/>
</dbReference>
<name>A0A8S9JXB5_BRACR</name>
<dbReference type="EC" id="2.3.2.26" evidence="2"/>
<evidence type="ECO:0000256" key="1">
    <source>
        <dbReference type="ARBA" id="ARBA00000885"/>
    </source>
</evidence>
<dbReference type="AlphaFoldDB" id="A0A8S9JXB5"/>
<evidence type="ECO:0000256" key="3">
    <source>
        <dbReference type="ARBA" id="ARBA00022679"/>
    </source>
</evidence>
<dbReference type="EMBL" id="QGKY02000246">
    <property type="protein sequence ID" value="KAF2586654.1"/>
    <property type="molecule type" value="Genomic_DNA"/>
</dbReference>
<proteinExistence type="predicted"/>
<evidence type="ECO:0000256" key="7">
    <source>
        <dbReference type="SAM" id="Phobius"/>
    </source>
</evidence>
<feature type="compositionally biased region" description="Low complexity" evidence="6">
    <location>
        <begin position="183"/>
        <end position="201"/>
    </location>
</feature>
<dbReference type="Pfam" id="PF00632">
    <property type="entry name" value="HECT"/>
    <property type="match status" value="1"/>
</dbReference>
<feature type="domain" description="HECT" evidence="8">
    <location>
        <begin position="281"/>
        <end position="411"/>
    </location>
</feature>
<dbReference type="InterPro" id="IPR044611">
    <property type="entry name" value="E3A/B/C-like"/>
</dbReference>
<organism evidence="9">
    <name type="scientific">Brassica cretica</name>
    <name type="common">Mustard</name>
    <dbReference type="NCBI Taxonomy" id="69181"/>
    <lineage>
        <taxon>Eukaryota</taxon>
        <taxon>Viridiplantae</taxon>
        <taxon>Streptophyta</taxon>
        <taxon>Embryophyta</taxon>
        <taxon>Tracheophyta</taxon>
        <taxon>Spermatophyta</taxon>
        <taxon>Magnoliopsida</taxon>
        <taxon>eudicotyledons</taxon>
        <taxon>Gunneridae</taxon>
        <taxon>Pentapetalae</taxon>
        <taxon>rosids</taxon>
        <taxon>malvids</taxon>
        <taxon>Brassicales</taxon>
        <taxon>Brassicaceae</taxon>
        <taxon>Brassiceae</taxon>
        <taxon>Brassica</taxon>
    </lineage>
</organism>
<evidence type="ECO:0000259" key="8">
    <source>
        <dbReference type="PROSITE" id="PS50237"/>
    </source>
</evidence>
<keyword evidence="7" id="KW-1133">Transmembrane helix</keyword>
<evidence type="ECO:0000313" key="9">
    <source>
        <dbReference type="EMBL" id="KAF2586654.1"/>
    </source>
</evidence>
<evidence type="ECO:0000256" key="2">
    <source>
        <dbReference type="ARBA" id="ARBA00012485"/>
    </source>
</evidence>
<keyword evidence="4 5" id="KW-0833">Ubl conjugation pathway</keyword>
<protein>
    <recommendedName>
        <fullName evidence="2">HECT-type E3 ubiquitin transferase</fullName>
        <ecNumber evidence="2">2.3.2.26</ecNumber>
    </recommendedName>
</protein>
<dbReference type="PANTHER" id="PTHR45700">
    <property type="entry name" value="UBIQUITIN-PROTEIN LIGASE E3C"/>
    <property type="match status" value="1"/>
</dbReference>
<dbReference type="SUPFAM" id="SSF56204">
    <property type="entry name" value="Hect, E3 ligase catalytic domain"/>
    <property type="match status" value="1"/>
</dbReference>
<feature type="active site" description="Glycyl thioester intermediate" evidence="5">
    <location>
        <position position="379"/>
    </location>
</feature>
<reference evidence="9" key="1">
    <citation type="submission" date="2019-12" db="EMBL/GenBank/DDBJ databases">
        <title>Genome sequencing and annotation of Brassica cretica.</title>
        <authorList>
            <person name="Studholme D.J."/>
            <person name="Sarris P.F."/>
        </authorList>
    </citation>
    <scope>NUCLEOTIDE SEQUENCE</scope>
    <source>
        <strain evidence="9">PFS-102/07</strain>
        <tissue evidence="9">Leaf</tissue>
    </source>
</reference>
<feature type="region of interest" description="Disordered" evidence="6">
    <location>
        <begin position="1"/>
        <end position="32"/>
    </location>
</feature>
<dbReference type="PANTHER" id="PTHR45700:SF7">
    <property type="entry name" value="HECT-TYPE E3 UBIQUITIN TRANSFERASE"/>
    <property type="match status" value="1"/>
</dbReference>
<dbReference type="GO" id="GO:0061630">
    <property type="term" value="F:ubiquitin protein ligase activity"/>
    <property type="evidence" value="ECO:0007669"/>
    <property type="project" value="UniProtKB-EC"/>
</dbReference>